<comment type="caution">
    <text evidence="3">The sequence shown here is derived from an EMBL/GenBank/DDBJ whole genome shotgun (WGS) entry which is preliminary data.</text>
</comment>
<evidence type="ECO:0000313" key="3">
    <source>
        <dbReference type="EMBL" id="CAK0884958.1"/>
    </source>
</evidence>
<feature type="compositionally biased region" description="Low complexity" evidence="2">
    <location>
        <begin position="262"/>
        <end position="271"/>
    </location>
</feature>
<feature type="repeat" description="ANK" evidence="1">
    <location>
        <begin position="177"/>
        <end position="209"/>
    </location>
</feature>
<keyword evidence="4" id="KW-1185">Reference proteome</keyword>
<dbReference type="InterPro" id="IPR002110">
    <property type="entry name" value="Ankyrin_rpt"/>
</dbReference>
<evidence type="ECO:0000256" key="1">
    <source>
        <dbReference type="PROSITE-ProRule" id="PRU00023"/>
    </source>
</evidence>
<organism evidence="3 4">
    <name type="scientific">Prorocentrum cordatum</name>
    <dbReference type="NCBI Taxonomy" id="2364126"/>
    <lineage>
        <taxon>Eukaryota</taxon>
        <taxon>Sar</taxon>
        <taxon>Alveolata</taxon>
        <taxon>Dinophyceae</taxon>
        <taxon>Prorocentrales</taxon>
        <taxon>Prorocentraceae</taxon>
        <taxon>Prorocentrum</taxon>
    </lineage>
</organism>
<gene>
    <name evidence="3" type="ORF">PCOR1329_LOCUS66708</name>
</gene>
<dbReference type="SUPFAM" id="SSF48403">
    <property type="entry name" value="Ankyrin repeat"/>
    <property type="match status" value="1"/>
</dbReference>
<dbReference type="PROSITE" id="PS50297">
    <property type="entry name" value="ANK_REP_REGION"/>
    <property type="match status" value="2"/>
</dbReference>
<dbReference type="SMART" id="SM00248">
    <property type="entry name" value="ANK"/>
    <property type="match status" value="3"/>
</dbReference>
<feature type="region of interest" description="Disordered" evidence="2">
    <location>
        <begin position="12"/>
        <end position="63"/>
    </location>
</feature>
<dbReference type="Gene3D" id="1.25.40.20">
    <property type="entry name" value="Ankyrin repeat-containing domain"/>
    <property type="match status" value="2"/>
</dbReference>
<dbReference type="Pfam" id="PF12796">
    <property type="entry name" value="Ank_2"/>
    <property type="match status" value="1"/>
</dbReference>
<dbReference type="PANTHER" id="PTHR22677">
    <property type="entry name" value="ANKYRIN REPEAT DOMAIN-CONTAINING PROTEIN 60"/>
    <property type="match status" value="1"/>
</dbReference>
<accession>A0ABN9WEZ0</accession>
<feature type="repeat" description="ANK" evidence="1">
    <location>
        <begin position="110"/>
        <end position="142"/>
    </location>
</feature>
<evidence type="ECO:0000313" key="4">
    <source>
        <dbReference type="Proteomes" id="UP001189429"/>
    </source>
</evidence>
<dbReference type="Proteomes" id="UP001189429">
    <property type="component" value="Unassembled WGS sequence"/>
</dbReference>
<reference evidence="3" key="1">
    <citation type="submission" date="2023-10" db="EMBL/GenBank/DDBJ databases">
        <authorList>
            <person name="Chen Y."/>
            <person name="Shah S."/>
            <person name="Dougan E. K."/>
            <person name="Thang M."/>
            <person name="Chan C."/>
        </authorList>
    </citation>
    <scope>NUCLEOTIDE SEQUENCE [LARGE SCALE GENOMIC DNA]</scope>
</reference>
<dbReference type="PANTHER" id="PTHR22677:SF4">
    <property type="entry name" value="USHER SYNDROME TYPE-1G PROTEIN-LIKE PROTEIN"/>
    <property type="match status" value="1"/>
</dbReference>
<proteinExistence type="predicted"/>
<name>A0ABN9WEZ0_9DINO</name>
<dbReference type="EMBL" id="CAUYUJ010018610">
    <property type="protein sequence ID" value="CAK0884958.1"/>
    <property type="molecule type" value="Genomic_DNA"/>
</dbReference>
<feature type="compositionally biased region" description="Low complexity" evidence="2">
    <location>
        <begin position="25"/>
        <end position="34"/>
    </location>
</feature>
<dbReference type="InterPro" id="IPR039323">
    <property type="entry name" value="ANKRD_45/46/60"/>
</dbReference>
<dbReference type="PROSITE" id="PS50088">
    <property type="entry name" value="ANK_REPEAT"/>
    <property type="match status" value="2"/>
</dbReference>
<keyword evidence="1" id="KW-0040">ANK repeat</keyword>
<dbReference type="Pfam" id="PF00023">
    <property type="entry name" value="Ank"/>
    <property type="match status" value="1"/>
</dbReference>
<protein>
    <submittedName>
        <fullName evidence="3">Uncharacterized protein</fullName>
    </submittedName>
</protein>
<feature type="region of interest" description="Disordered" evidence="2">
    <location>
        <begin position="226"/>
        <end position="279"/>
    </location>
</feature>
<evidence type="ECO:0000256" key="2">
    <source>
        <dbReference type="SAM" id="MobiDB-lite"/>
    </source>
</evidence>
<sequence length="279" mass="28295">MYPRPGFVLRRRLELGPPPTHRPLQGQGDAAGRPPADPGGPGLHCIAGTDPAEQSGPPPEACGAYDAVNANAQRSFAPGAMQGAALRGDATELRELLGRFPDSKDDGISDGATPLHAAAWKGHAEVIGLLLESGASPNSRKDDGATPIFHAPARMGSVGTCEVLLRARADANLCRGDGVSPLLMAAQQGHLKVVDCLLRGGADPNLQSKSGSTPLRAAAKHAAVKRALREAGAAEPEAEAGPRRGGEPGGGRRGPPHPAPAPFGGLMAGSARHGGGGSR</sequence>
<dbReference type="InterPro" id="IPR036770">
    <property type="entry name" value="Ankyrin_rpt-contain_sf"/>
</dbReference>
<dbReference type="PRINTS" id="PR01415">
    <property type="entry name" value="ANKYRIN"/>
</dbReference>